<sequence>MEGTMAEIRLFSGDFAPRSWAFCAGQTLSISTNQALFALLGTTYGGNGVTTFSLPDLRGRTVIGQGAGPGLSPRSIGEVVGAPTETLTLNQLPAHTHVAQVVAGAASGSATLYGVNAGGGSATPGGNYLAEDNGAGATAYASSGTPVAMHAGSATITNVQAVTTVSIETNGGNQAHSNMQPSLALNYIICVTGIFPSRD</sequence>
<dbReference type="EMBL" id="BMIK01000014">
    <property type="protein sequence ID" value="GGC39402.1"/>
    <property type="molecule type" value="Genomic_DNA"/>
</dbReference>
<protein>
    <submittedName>
        <fullName evidence="2">Microcystin dependent MdpB family protein</fullName>
    </submittedName>
</protein>
<reference evidence="3" key="1">
    <citation type="journal article" date="2019" name="Int. J. Syst. Evol. Microbiol.">
        <title>The Global Catalogue of Microorganisms (GCM) 10K type strain sequencing project: providing services to taxonomists for standard genome sequencing and annotation.</title>
        <authorList>
            <consortium name="The Broad Institute Genomics Platform"/>
            <consortium name="The Broad Institute Genome Sequencing Center for Infectious Disease"/>
            <person name="Wu L."/>
            <person name="Ma J."/>
        </authorList>
    </citation>
    <scope>NUCLEOTIDE SEQUENCE [LARGE SCALE GENOMIC DNA]</scope>
    <source>
        <strain evidence="3">CGMCC 1.15342</strain>
    </source>
</reference>
<dbReference type="Proteomes" id="UP000597338">
    <property type="component" value="Unassembled WGS sequence"/>
</dbReference>
<evidence type="ECO:0000313" key="3">
    <source>
        <dbReference type="Proteomes" id="UP000597338"/>
    </source>
</evidence>
<dbReference type="SUPFAM" id="SSF88874">
    <property type="entry name" value="Receptor-binding domain of short tail fibre protein gp12"/>
    <property type="match status" value="1"/>
</dbReference>
<feature type="domain" description="Phage tail collar" evidence="1">
    <location>
        <begin position="7"/>
        <end position="62"/>
    </location>
</feature>
<keyword evidence="3" id="KW-1185">Reference proteome</keyword>
<dbReference type="InterPro" id="IPR011083">
    <property type="entry name" value="Phage_tail_collar_dom"/>
</dbReference>
<gene>
    <name evidence="2" type="ORF">GCM10011386_34340</name>
</gene>
<proteinExistence type="predicted"/>
<dbReference type="RefSeq" id="WP_188752696.1">
    <property type="nucleotide sequence ID" value="NZ_BMIK01000014.1"/>
</dbReference>
<organism evidence="2 3">
    <name type="scientific">Parapedobacter defluvii</name>
    <dbReference type="NCBI Taxonomy" id="2045106"/>
    <lineage>
        <taxon>Bacteria</taxon>
        <taxon>Pseudomonadati</taxon>
        <taxon>Bacteroidota</taxon>
        <taxon>Sphingobacteriia</taxon>
        <taxon>Sphingobacteriales</taxon>
        <taxon>Sphingobacteriaceae</taxon>
        <taxon>Parapedobacter</taxon>
    </lineage>
</organism>
<dbReference type="Gene3D" id="3.90.1340.10">
    <property type="entry name" value="Phage tail collar domain"/>
    <property type="match status" value="1"/>
</dbReference>
<evidence type="ECO:0000313" key="2">
    <source>
        <dbReference type="EMBL" id="GGC39402.1"/>
    </source>
</evidence>
<evidence type="ECO:0000259" key="1">
    <source>
        <dbReference type="Pfam" id="PF07484"/>
    </source>
</evidence>
<comment type="caution">
    <text evidence="2">The sequence shown here is derived from an EMBL/GenBank/DDBJ whole genome shotgun (WGS) entry which is preliminary data.</text>
</comment>
<accession>A0ABQ1MEK6</accession>
<dbReference type="Pfam" id="PF07484">
    <property type="entry name" value="Collar"/>
    <property type="match status" value="1"/>
</dbReference>
<dbReference type="InterPro" id="IPR037053">
    <property type="entry name" value="Phage_tail_collar_dom_sf"/>
</dbReference>
<name>A0ABQ1MEK6_9SPHI</name>